<evidence type="ECO:0000256" key="4">
    <source>
        <dbReference type="ARBA" id="ARBA00022801"/>
    </source>
</evidence>
<name>A0A6C1EFB0_SACPS</name>
<organism evidence="9 10">
    <name type="scientific">Saccharomyces pastorianus</name>
    <name type="common">Lager yeast</name>
    <name type="synonym">Saccharomyces cerevisiae x Saccharomyces eubayanus</name>
    <dbReference type="NCBI Taxonomy" id="27292"/>
    <lineage>
        <taxon>Eukaryota</taxon>
        <taxon>Fungi</taxon>
        <taxon>Dikarya</taxon>
        <taxon>Ascomycota</taxon>
        <taxon>Saccharomycotina</taxon>
        <taxon>Saccharomycetes</taxon>
        <taxon>Saccharomycetales</taxon>
        <taxon>Saccharomycetaceae</taxon>
        <taxon>Saccharomyces</taxon>
    </lineage>
</organism>
<dbReference type="InterPro" id="IPR029058">
    <property type="entry name" value="AB_hydrolase_fold"/>
</dbReference>
<gene>
    <name evidence="9" type="primary">PPE1_2</name>
    <name evidence="9" type="ORF">GRS66_010761</name>
</gene>
<keyword evidence="3 6" id="KW-0719">Serine esterase</keyword>
<dbReference type="EC" id="3.1.1.-" evidence="6"/>
<dbReference type="AlphaFoldDB" id="A0A6C1EFB0"/>
<dbReference type="Pfam" id="PF00561">
    <property type="entry name" value="Abhydrolase_1"/>
    <property type="match status" value="1"/>
</dbReference>
<dbReference type="EMBL" id="CP049012">
    <property type="protein sequence ID" value="QID88056.1"/>
    <property type="molecule type" value="Genomic_DNA"/>
</dbReference>
<dbReference type="SUPFAM" id="SSF53474">
    <property type="entry name" value="alpha/beta-Hydrolases"/>
    <property type="match status" value="1"/>
</dbReference>
<reference evidence="9 10" key="1">
    <citation type="journal article" date="2019" name="BMC Genomics">
        <title>Chromosome level assembly and comparative genome analysis confirm lager-brewing yeasts originated from a single hybridization.</title>
        <authorList>
            <person name="Salazar A.N."/>
            <person name="Gorter de Vries A.R."/>
            <person name="van den Broek M."/>
            <person name="Brouwers N."/>
            <person name="de la Torre Cortes P."/>
            <person name="Kuijpers N.G.A."/>
            <person name="Daran J.G."/>
            <person name="Abeel T."/>
        </authorList>
    </citation>
    <scope>NUCLEOTIDE SEQUENCE [LARGE SCALE GENOMIC DNA]</scope>
    <source>
        <strain evidence="9 10">CBS 1483</strain>
    </source>
</reference>
<dbReference type="InterPro" id="IPR000073">
    <property type="entry name" value="AB_hydrolase_1"/>
</dbReference>
<evidence type="ECO:0000259" key="8">
    <source>
        <dbReference type="Pfam" id="PF00561"/>
    </source>
</evidence>
<dbReference type="PANTHER" id="PTHR14189">
    <property type="entry name" value="PROTEIN PHOSPHATASE METHYLESTERASE-1 RELATED"/>
    <property type="match status" value="1"/>
</dbReference>
<proteinExistence type="inferred from homology"/>
<feature type="active site" evidence="7">
    <location>
        <position position="359"/>
    </location>
</feature>
<dbReference type="Gene3D" id="3.40.50.1820">
    <property type="entry name" value="alpha/beta hydrolase"/>
    <property type="match status" value="1"/>
</dbReference>
<evidence type="ECO:0000256" key="6">
    <source>
        <dbReference type="PIRNR" id="PIRNR022950"/>
    </source>
</evidence>
<evidence type="ECO:0000256" key="7">
    <source>
        <dbReference type="PIRSR" id="PIRSR022950-1"/>
    </source>
</evidence>
<feature type="domain" description="AB hydrolase-1" evidence="8">
    <location>
        <begin position="114"/>
        <end position="366"/>
    </location>
</feature>
<accession>A0A6C1EFB0</accession>
<keyword evidence="4 6" id="KW-0378">Hydrolase</keyword>
<comment type="similarity">
    <text evidence="1 6">Belongs to the AB hydrolase superfamily.</text>
</comment>
<comment type="catalytic activity">
    <reaction evidence="5">
        <text>[phosphatase 2A protein]-C-terminal L-leucine methyl ester + H2O = [phosphatase 2A protein]-C-terminal L-leucine + methanol + H(+)</text>
        <dbReference type="Rhea" id="RHEA:48548"/>
        <dbReference type="Rhea" id="RHEA-COMP:12134"/>
        <dbReference type="Rhea" id="RHEA-COMP:12135"/>
        <dbReference type="ChEBI" id="CHEBI:15377"/>
        <dbReference type="ChEBI" id="CHEBI:15378"/>
        <dbReference type="ChEBI" id="CHEBI:17790"/>
        <dbReference type="ChEBI" id="CHEBI:90516"/>
        <dbReference type="ChEBI" id="CHEBI:90517"/>
        <dbReference type="EC" id="3.1.1.89"/>
    </reaction>
</comment>
<evidence type="ECO:0000256" key="2">
    <source>
        <dbReference type="ARBA" id="ARBA00020672"/>
    </source>
</evidence>
<dbReference type="OrthoDB" id="194865at2759"/>
<feature type="active site" evidence="7">
    <location>
        <position position="233"/>
    </location>
</feature>
<dbReference type="Proteomes" id="UP000501346">
    <property type="component" value="Chromosome SeXV-SeVIII"/>
</dbReference>
<protein>
    <recommendedName>
        <fullName evidence="2 6">Protein phosphatase methylesterase 1</fullName>
        <shortName evidence="6">PME-1</shortName>
        <ecNumber evidence="6">3.1.1.-</ecNumber>
    </recommendedName>
</protein>
<comment type="function">
    <text evidence="6">Demethylates proteins that have been reversibly carboxymethylated.</text>
</comment>
<dbReference type="PANTHER" id="PTHR14189:SF0">
    <property type="entry name" value="PROTEIN PHOSPHATASE METHYLESTERASE 1"/>
    <property type="match status" value="1"/>
</dbReference>
<dbReference type="PIRSF" id="PIRSF022950">
    <property type="entry name" value="PPase_methylesterase_euk"/>
    <property type="match status" value="1"/>
</dbReference>
<keyword evidence="10" id="KW-1185">Reference proteome</keyword>
<evidence type="ECO:0000256" key="5">
    <source>
        <dbReference type="ARBA" id="ARBA00049203"/>
    </source>
</evidence>
<dbReference type="FunFam" id="3.40.50.1820:FF:000372">
    <property type="entry name" value="Protein phosphatase methylesterase 1"/>
    <property type="match status" value="1"/>
</dbReference>
<sequence length="400" mass="44812">MADSLRRKIALSQLERAKYVLDATFQEADEDDEDSCDVLGALPLLKDRLDTNRSPGSNNDKIANSILSEDRGNLPTWKDFFDNKELVNLHNRSLEVNTYYTLPSSSLSNTSSIPIFIFHHGAGSSGLSFANLAKQLTTKLDGKCGCFAFDARGHSQTRPLDADKPMSFDRDSFIDDFVSLLDYWYESKISQEPLQKVSIILIGHSLGGSICTFAYPKLSAELQKKVLGITMLDIVEEAAILALSKVQHFLQNTPNVFESINDAVEWHIQRALSKFKPSAEIAIPALFTPVKSGKVVRITNLETFSPFWNTWFTDLSHSFVDLPVSKLLILAGNENLDKELIVGQMQGKYQLVVFQDSGHFIQEDSPMKTAVTLIDFWKRNDSKNTVIKTNWGQHQSGKNI</sequence>
<dbReference type="InterPro" id="IPR016812">
    <property type="entry name" value="PPase_methylesterase_euk"/>
</dbReference>
<evidence type="ECO:0000256" key="1">
    <source>
        <dbReference type="ARBA" id="ARBA00008645"/>
    </source>
</evidence>
<feature type="active site" evidence="7">
    <location>
        <position position="205"/>
    </location>
</feature>
<evidence type="ECO:0000313" key="10">
    <source>
        <dbReference type="Proteomes" id="UP000501346"/>
    </source>
</evidence>
<evidence type="ECO:0000256" key="3">
    <source>
        <dbReference type="ARBA" id="ARBA00022487"/>
    </source>
</evidence>
<evidence type="ECO:0000313" key="9">
    <source>
        <dbReference type="EMBL" id="QID88056.1"/>
    </source>
</evidence>
<dbReference type="GO" id="GO:0051723">
    <property type="term" value="F:protein methylesterase activity"/>
    <property type="evidence" value="ECO:0007669"/>
    <property type="project" value="UniProtKB-EC"/>
</dbReference>